<accession>A0A225APG6</accession>
<comment type="caution">
    <text evidence="2">The sequence shown here is derived from an EMBL/GenBank/DDBJ whole genome shotgun (WGS) entry which is preliminary data.</text>
</comment>
<name>A0A225APG6_TALAT</name>
<dbReference type="InterPro" id="IPR036188">
    <property type="entry name" value="FAD/NAD-bd_sf"/>
</dbReference>
<dbReference type="Gene3D" id="3.50.50.60">
    <property type="entry name" value="FAD/NAD(P)-binding domain"/>
    <property type="match status" value="1"/>
</dbReference>
<evidence type="ECO:0000313" key="2">
    <source>
        <dbReference type="EMBL" id="OKL61383.1"/>
    </source>
</evidence>
<proteinExistence type="predicted"/>
<keyword evidence="3" id="KW-1185">Reference proteome</keyword>
<dbReference type="EMBL" id="LFMY01000004">
    <property type="protein sequence ID" value="OKL61383.1"/>
    <property type="molecule type" value="Genomic_DNA"/>
</dbReference>
<organism evidence="2 3">
    <name type="scientific">Talaromyces atroroseus</name>
    <dbReference type="NCBI Taxonomy" id="1441469"/>
    <lineage>
        <taxon>Eukaryota</taxon>
        <taxon>Fungi</taxon>
        <taxon>Dikarya</taxon>
        <taxon>Ascomycota</taxon>
        <taxon>Pezizomycotina</taxon>
        <taxon>Eurotiomycetes</taxon>
        <taxon>Eurotiomycetidae</taxon>
        <taxon>Eurotiales</taxon>
        <taxon>Trichocomaceae</taxon>
        <taxon>Talaromyces</taxon>
        <taxon>Talaromyces sect. Trachyspermi</taxon>
    </lineage>
</organism>
<dbReference type="STRING" id="1441469.A0A225APG6"/>
<sequence>MSDPDPITQFCEALAEKASRDPGLPVPNPTPACWQSEPHELANHQSATLPAELDVAIIGSGITGISTAYHLLQQQANLRVTILEARSLTSGATGRNGGHCKEDPYDDYIELKELFGKEGAKKIVKFRLAQLDAMVELAGKLGSDAEKLSLLRRVDSLDVFYDEDSFERVKEKVADYLEDFPEQKDVWLVHEGSDMNEKFGTINAAGCITGPAGALWPYKLVGAVTTHISNRELYPNVTIETHTPVENISTTDHTDYPFVLKTSRGDLKATHVIHCTNGFAAHLLPGLRGKLYPIRGQMTRQAAAPAFPRLGDRRSWILHYNLGYDYVTQSPNSTGDIYLGGGFLKALVTGQVSVEDADVGSIRDDLQNETALATIEVAVQKRLQHGNGTRVVDRWTGIMGFTIDNNPIVGKIPYEISERKPASGKGREWIAAGFCGNGMVNCWLTGKAIAEMLLKGEDAVEDWFPIEEYACSPERLQKTALVDRFLSFVRDGVV</sequence>
<dbReference type="GO" id="GO:0005737">
    <property type="term" value="C:cytoplasm"/>
    <property type="evidence" value="ECO:0007669"/>
    <property type="project" value="TreeGrafter"/>
</dbReference>
<gene>
    <name evidence="2" type="ORF">UA08_03775</name>
</gene>
<dbReference type="GeneID" id="31003530"/>
<dbReference type="SUPFAM" id="SSF51905">
    <property type="entry name" value="FAD/NAD(P)-binding domain"/>
    <property type="match status" value="1"/>
</dbReference>
<evidence type="ECO:0000259" key="1">
    <source>
        <dbReference type="Pfam" id="PF01266"/>
    </source>
</evidence>
<dbReference type="AlphaFoldDB" id="A0A225APG6"/>
<dbReference type="Pfam" id="PF01266">
    <property type="entry name" value="DAO"/>
    <property type="match status" value="1"/>
</dbReference>
<evidence type="ECO:0000313" key="3">
    <source>
        <dbReference type="Proteomes" id="UP000214365"/>
    </source>
</evidence>
<dbReference type="Proteomes" id="UP000214365">
    <property type="component" value="Unassembled WGS sequence"/>
</dbReference>
<feature type="domain" description="FAD dependent oxidoreductase" evidence="1">
    <location>
        <begin position="54"/>
        <end position="452"/>
    </location>
</feature>
<dbReference type="PANTHER" id="PTHR13847">
    <property type="entry name" value="SARCOSINE DEHYDROGENASE-RELATED"/>
    <property type="match status" value="1"/>
</dbReference>
<protein>
    <recommendedName>
        <fullName evidence="1">FAD dependent oxidoreductase domain-containing protein</fullName>
    </recommendedName>
</protein>
<dbReference type="OrthoDB" id="512662at2759"/>
<reference evidence="2 3" key="1">
    <citation type="submission" date="2015-06" db="EMBL/GenBank/DDBJ databases">
        <title>Talaromyces atroroseus IBT 11181 draft genome.</title>
        <authorList>
            <person name="Rasmussen K.B."/>
            <person name="Rasmussen S."/>
            <person name="Petersen B."/>
            <person name="Sicheritz-Ponten T."/>
            <person name="Mortensen U.H."/>
            <person name="Thrane U."/>
        </authorList>
    </citation>
    <scope>NUCLEOTIDE SEQUENCE [LARGE SCALE GENOMIC DNA]</scope>
    <source>
        <strain evidence="2 3">IBT 11181</strain>
    </source>
</reference>
<dbReference type="InterPro" id="IPR006076">
    <property type="entry name" value="FAD-dep_OxRdtase"/>
</dbReference>
<dbReference type="Gene3D" id="3.30.9.10">
    <property type="entry name" value="D-Amino Acid Oxidase, subunit A, domain 2"/>
    <property type="match status" value="1"/>
</dbReference>
<dbReference type="PANTHER" id="PTHR13847:SF213">
    <property type="entry name" value="DEPENDENT OXIDOREDUCTASE, PUTATIVE-RELATED"/>
    <property type="match status" value="1"/>
</dbReference>
<dbReference type="RefSeq" id="XP_020121504.1">
    <property type="nucleotide sequence ID" value="XM_020266113.1"/>
</dbReference>